<dbReference type="SUPFAM" id="SSF53850">
    <property type="entry name" value="Periplasmic binding protein-like II"/>
    <property type="match status" value="1"/>
</dbReference>
<dbReference type="PANTHER" id="PTHR30006:SF24">
    <property type="entry name" value="SLL0237 PROTEIN"/>
    <property type="match status" value="1"/>
</dbReference>
<sequence>MMRNSGPHRPTRRRSFLATTGLAVAGIASLSGCLGGDGNGADENGNGSVSGSTDSAPSTVAEAEPLGEPVDSTAVSWDDLGDLEGEIVVYCGRTRDQIDPVFRALDDRYDSLTVTVDYDDNDVHVNQLLQEGDATPADLMYSQDPGALGELERGEVAQQLPEDIINAVQESWREPNGYWTGVTGRVRAVQYNTERWDGTVDDLPTDIMEYAYDERFQNIISTRPNSGTFRAFIQAMVELEGESETRDWVSAMVNDQNAQLFSGGTSQAEAVNNGADDDPIVGLGNQYYAARILNENPDAPISASFTENDAGCLFNVAGVAATNATDNPQLVAEFIRHLIAAEGQEFMMDANGEYPVVDGIEYVGDLPALEDINPPEFDLSSFDMDIAAANDLLREEGMTV</sequence>
<dbReference type="AlphaFoldDB" id="A0AAE3K7X5"/>
<organism evidence="3 4">
    <name type="scientific">Natronocalculus amylovorans</name>
    <dbReference type="NCBI Taxonomy" id="2917812"/>
    <lineage>
        <taxon>Archaea</taxon>
        <taxon>Methanobacteriati</taxon>
        <taxon>Methanobacteriota</taxon>
        <taxon>Stenosarchaea group</taxon>
        <taxon>Halobacteria</taxon>
        <taxon>Halobacteriales</taxon>
        <taxon>Haloferacaceae</taxon>
        <taxon>Natronocalculus</taxon>
    </lineage>
</organism>
<evidence type="ECO:0000256" key="2">
    <source>
        <dbReference type="SAM" id="MobiDB-lite"/>
    </source>
</evidence>
<comment type="caution">
    <text evidence="3">The sequence shown here is derived from an EMBL/GenBank/DDBJ whole genome shotgun (WGS) entry which is preliminary data.</text>
</comment>
<dbReference type="PANTHER" id="PTHR30006">
    <property type="entry name" value="THIAMINE-BINDING PERIPLASMIC PROTEIN-RELATED"/>
    <property type="match status" value="1"/>
</dbReference>
<gene>
    <name evidence="3" type="ORF">AArcSt2_05760</name>
</gene>
<reference evidence="3" key="1">
    <citation type="journal article" date="2022" name="Syst. Appl. Microbiol.">
        <title>Natronocalculus amylovorans gen. nov., sp. nov., and Natranaeroarchaeum aerophilus sp. nov., dominant culturable amylolytic natronoarchaea from hypersaline soda lakes in southwestern Siberia.</title>
        <authorList>
            <person name="Sorokin D.Y."/>
            <person name="Elcheninov A.G."/>
            <person name="Khizhniak T.V."/>
            <person name="Koenen M."/>
            <person name="Bale N.J."/>
            <person name="Damste J.S.S."/>
            <person name="Kublanov I.V."/>
        </authorList>
    </citation>
    <scope>NUCLEOTIDE SEQUENCE</scope>
    <source>
        <strain evidence="3">AArc-St2</strain>
    </source>
</reference>
<evidence type="ECO:0000256" key="1">
    <source>
        <dbReference type="ARBA" id="ARBA00022729"/>
    </source>
</evidence>
<dbReference type="InterPro" id="IPR026045">
    <property type="entry name" value="Ferric-bd"/>
</dbReference>
<feature type="compositionally biased region" description="Polar residues" evidence="2">
    <location>
        <begin position="49"/>
        <end position="58"/>
    </location>
</feature>
<dbReference type="Gene3D" id="3.40.190.10">
    <property type="entry name" value="Periplasmic binding protein-like II"/>
    <property type="match status" value="2"/>
</dbReference>
<dbReference type="Proteomes" id="UP001203207">
    <property type="component" value="Unassembled WGS sequence"/>
</dbReference>
<dbReference type="Pfam" id="PF13343">
    <property type="entry name" value="SBP_bac_6"/>
    <property type="match status" value="1"/>
</dbReference>
<proteinExistence type="predicted"/>
<evidence type="ECO:0000313" key="4">
    <source>
        <dbReference type="Proteomes" id="UP001203207"/>
    </source>
</evidence>
<keyword evidence="4" id="KW-1185">Reference proteome</keyword>
<accession>A0AAE3K7X5</accession>
<name>A0AAE3K7X5_9EURY</name>
<dbReference type="PROSITE" id="PS51257">
    <property type="entry name" value="PROKAR_LIPOPROTEIN"/>
    <property type="match status" value="1"/>
</dbReference>
<evidence type="ECO:0000313" key="3">
    <source>
        <dbReference type="EMBL" id="MCL9816448.1"/>
    </source>
</evidence>
<dbReference type="EMBL" id="JAKRVX010000002">
    <property type="protein sequence ID" value="MCL9816448.1"/>
    <property type="molecule type" value="Genomic_DNA"/>
</dbReference>
<dbReference type="PIRSF" id="PIRSF002825">
    <property type="entry name" value="CfbpA"/>
    <property type="match status" value="1"/>
</dbReference>
<protein>
    <submittedName>
        <fullName evidence="3">ABC transporter substrate-binding protein</fullName>
    </submittedName>
</protein>
<dbReference type="RefSeq" id="WP_174651937.1">
    <property type="nucleotide sequence ID" value="NZ_JAKRVX010000002.1"/>
</dbReference>
<keyword evidence="1" id="KW-0732">Signal</keyword>
<feature type="region of interest" description="Disordered" evidence="2">
    <location>
        <begin position="38"/>
        <end position="75"/>
    </location>
</feature>
<reference evidence="3" key="2">
    <citation type="submission" date="2022-02" db="EMBL/GenBank/DDBJ databases">
        <authorList>
            <person name="Elcheninov A.G."/>
            <person name="Sorokin D.Y."/>
            <person name="Kublanov I.V."/>
        </authorList>
    </citation>
    <scope>NUCLEOTIDE SEQUENCE</scope>
    <source>
        <strain evidence="3">AArc-St2</strain>
    </source>
</reference>